<accession>A0A974CK51</accession>
<organism evidence="1 2">
    <name type="scientific">Xenopus laevis</name>
    <name type="common">African clawed frog</name>
    <dbReference type="NCBI Taxonomy" id="8355"/>
    <lineage>
        <taxon>Eukaryota</taxon>
        <taxon>Metazoa</taxon>
        <taxon>Chordata</taxon>
        <taxon>Craniata</taxon>
        <taxon>Vertebrata</taxon>
        <taxon>Euteleostomi</taxon>
        <taxon>Amphibia</taxon>
        <taxon>Batrachia</taxon>
        <taxon>Anura</taxon>
        <taxon>Pipoidea</taxon>
        <taxon>Pipidae</taxon>
        <taxon>Xenopodinae</taxon>
        <taxon>Xenopus</taxon>
        <taxon>Xenopus</taxon>
    </lineage>
</organism>
<reference evidence="2" key="1">
    <citation type="journal article" date="2016" name="Nature">
        <title>Genome evolution in the allotetraploid frog Xenopus laevis.</title>
        <authorList>
            <person name="Session A.M."/>
            <person name="Uno Y."/>
            <person name="Kwon T."/>
            <person name="Chapman J.A."/>
            <person name="Toyoda A."/>
            <person name="Takahashi S."/>
            <person name="Fukui A."/>
            <person name="Hikosaka A."/>
            <person name="Suzuki A."/>
            <person name="Kondo M."/>
            <person name="van Heeringen S.J."/>
            <person name="Quigley I."/>
            <person name="Heinz S."/>
            <person name="Ogino H."/>
            <person name="Ochi H."/>
            <person name="Hellsten U."/>
            <person name="Lyons J.B."/>
            <person name="Simakov O."/>
            <person name="Putnam N."/>
            <person name="Stites J."/>
            <person name="Kuroki Y."/>
            <person name="Tanaka T."/>
            <person name="Michiue T."/>
            <person name="Watanabe M."/>
            <person name="Bogdanovic O."/>
            <person name="Lister R."/>
            <person name="Georgiou G."/>
            <person name="Paranjpe S.S."/>
            <person name="van Kruijsbergen I."/>
            <person name="Shu S."/>
            <person name="Carlson J."/>
            <person name="Kinoshita T."/>
            <person name="Ohta Y."/>
            <person name="Mawaribuchi S."/>
            <person name="Jenkins J."/>
            <person name="Grimwood J."/>
            <person name="Schmutz J."/>
            <person name="Mitros T."/>
            <person name="Mozaffari S.V."/>
            <person name="Suzuki Y."/>
            <person name="Haramoto Y."/>
            <person name="Yamamoto T.S."/>
            <person name="Takagi C."/>
            <person name="Heald R."/>
            <person name="Miller K."/>
            <person name="Haudenschild C."/>
            <person name="Kitzman J."/>
            <person name="Nakayama T."/>
            <person name="Izutsu Y."/>
            <person name="Robert J."/>
            <person name="Fortriede J."/>
            <person name="Burns K."/>
            <person name="Lotay V."/>
            <person name="Karimi K."/>
            <person name="Yasuoka Y."/>
            <person name="Dichmann D.S."/>
            <person name="Flajnik M.F."/>
            <person name="Houston D.W."/>
            <person name="Shendure J."/>
            <person name="DuPasquier L."/>
            <person name="Vize P.D."/>
            <person name="Zorn A.M."/>
            <person name="Ito M."/>
            <person name="Marcotte E.M."/>
            <person name="Wallingford J.B."/>
            <person name="Ito Y."/>
            <person name="Asashima M."/>
            <person name="Ueno N."/>
            <person name="Matsuda Y."/>
            <person name="Veenstra G.J."/>
            <person name="Fujiyama A."/>
            <person name="Harland R.M."/>
            <person name="Taira M."/>
            <person name="Rokhsar D.S."/>
        </authorList>
    </citation>
    <scope>NUCLEOTIDE SEQUENCE [LARGE SCALE GENOMIC DNA]</scope>
    <source>
        <strain evidence="2">J</strain>
    </source>
</reference>
<dbReference type="Proteomes" id="UP000694892">
    <property type="component" value="Chromosome 6S"/>
</dbReference>
<protein>
    <submittedName>
        <fullName evidence="1">Uncharacterized protein</fullName>
    </submittedName>
</protein>
<evidence type="ECO:0000313" key="1">
    <source>
        <dbReference type="EMBL" id="OCT74858.1"/>
    </source>
</evidence>
<proteinExistence type="predicted"/>
<name>A0A974CK51_XENLA</name>
<dbReference type="AlphaFoldDB" id="A0A974CK51"/>
<evidence type="ECO:0000313" key="2">
    <source>
        <dbReference type="Proteomes" id="UP000694892"/>
    </source>
</evidence>
<dbReference type="EMBL" id="CM004477">
    <property type="protein sequence ID" value="OCT74858.1"/>
    <property type="molecule type" value="Genomic_DNA"/>
</dbReference>
<gene>
    <name evidence="1" type="ORF">XELAEV_18033845mg</name>
</gene>
<sequence>MEAKDVSADVADHNRQFIWAGYFSQSTTATGEDWLLPMCGGCHAELRWAIFAADGRCARCKRRYYLGPFMMDKPLLEPTFQEQGTQCPVIVAMDVSVATDDVVESAPIDLQLANIPVAGDVPKEDTTVRELAELTEEVQGNMSTLPPVELQTAKDSKANVPFFMGNSQGPFIRSSGEMSLSTWFEDWEPSNSAEDSRLRTTDLVSNKTSSYGTLPSTSEAYFPADDTVPRPVWEESTDIWVLPGEAPPREYRAISKVQRIINYEVHQQWGYFMPYAPKWVYRKVDEQLRGWIEQDNISYLKMDSNSLDQHESEARKQVRELIADCLPKWWLGHTILRTHVRSICKRAPERRLSKDVVRDNKELVEKPHPAYYVSHSLTKYWFHRMM</sequence>